<dbReference type="PROSITE" id="PS51832">
    <property type="entry name" value="HD_GYP"/>
    <property type="match status" value="1"/>
</dbReference>
<dbReference type="Gene3D" id="3.40.50.2300">
    <property type="match status" value="1"/>
</dbReference>
<dbReference type="InterPro" id="IPR003607">
    <property type="entry name" value="HD/PDEase_dom"/>
</dbReference>
<dbReference type="PANTHER" id="PTHR45228">
    <property type="entry name" value="CYCLIC DI-GMP PHOSPHODIESTERASE TM_0186-RELATED"/>
    <property type="match status" value="1"/>
</dbReference>
<protein>
    <submittedName>
        <fullName evidence="4">Response regulator receiver modulated metal dependent phosphohydrolase</fullName>
    </submittedName>
</protein>
<evidence type="ECO:0000259" key="3">
    <source>
        <dbReference type="PROSITE" id="PS51832"/>
    </source>
</evidence>
<evidence type="ECO:0000259" key="2">
    <source>
        <dbReference type="PROSITE" id="PS50110"/>
    </source>
</evidence>
<evidence type="ECO:0000313" key="4">
    <source>
        <dbReference type="EMBL" id="SHM12293.1"/>
    </source>
</evidence>
<feature type="modified residue" description="4-aspartylphosphate" evidence="1">
    <location>
        <position position="60"/>
    </location>
</feature>
<dbReference type="InterPro" id="IPR052020">
    <property type="entry name" value="Cyclic_di-GMP/3'3'-cGAMP_PDE"/>
</dbReference>
<dbReference type="OrthoDB" id="9802066at2"/>
<dbReference type="SUPFAM" id="SSF52172">
    <property type="entry name" value="CheY-like"/>
    <property type="match status" value="1"/>
</dbReference>
<dbReference type="Proteomes" id="UP000184305">
    <property type="component" value="Unassembled WGS sequence"/>
</dbReference>
<reference evidence="5" key="1">
    <citation type="submission" date="2016-11" db="EMBL/GenBank/DDBJ databases">
        <authorList>
            <person name="Varghese N."/>
            <person name="Submissions S."/>
        </authorList>
    </citation>
    <scope>NUCLEOTIDE SEQUENCE [LARGE SCALE GENOMIC DNA]</scope>
    <source>
        <strain evidence="5">CECT 8089</strain>
    </source>
</reference>
<evidence type="ECO:0000256" key="1">
    <source>
        <dbReference type="PROSITE-ProRule" id="PRU00169"/>
    </source>
</evidence>
<keyword evidence="5" id="KW-1185">Reference proteome</keyword>
<accession>A0A1M7G7M8</accession>
<dbReference type="AlphaFoldDB" id="A0A1M7G7M8"/>
<name>A0A1M7G7M8_9GAMM</name>
<dbReference type="GO" id="GO:0008081">
    <property type="term" value="F:phosphoric diester hydrolase activity"/>
    <property type="evidence" value="ECO:0007669"/>
    <property type="project" value="UniProtKB-ARBA"/>
</dbReference>
<dbReference type="PANTHER" id="PTHR45228:SF1">
    <property type="entry name" value="CYCLIC DI-GMP PHOSPHODIESTERASE TM_0186"/>
    <property type="match status" value="1"/>
</dbReference>
<keyword evidence="1" id="KW-0597">Phosphoprotein</keyword>
<dbReference type="RefSeq" id="WP_073265823.1">
    <property type="nucleotide sequence ID" value="NZ_FRBQ01000003.1"/>
</dbReference>
<dbReference type="Pfam" id="PF13487">
    <property type="entry name" value="HD_5"/>
    <property type="match status" value="1"/>
</dbReference>
<dbReference type="STRING" id="1220495.SAMN05216288_3095"/>
<dbReference type="Gene3D" id="1.10.3210.10">
    <property type="entry name" value="Hypothetical protein af1432"/>
    <property type="match status" value="1"/>
</dbReference>
<feature type="domain" description="HD-GYP" evidence="3">
    <location>
        <begin position="153"/>
        <end position="351"/>
    </location>
</feature>
<keyword evidence="4" id="KW-0378">Hydrolase</keyword>
<feature type="domain" description="Response regulatory" evidence="2">
    <location>
        <begin position="10"/>
        <end position="126"/>
    </location>
</feature>
<dbReference type="InterPro" id="IPR001789">
    <property type="entry name" value="Sig_transdc_resp-reg_receiver"/>
</dbReference>
<dbReference type="InterPro" id="IPR011006">
    <property type="entry name" value="CheY-like_superfamily"/>
</dbReference>
<dbReference type="SUPFAM" id="SSF109604">
    <property type="entry name" value="HD-domain/PDEase-like"/>
    <property type="match status" value="1"/>
</dbReference>
<sequence length="352" mass="38971">MLSKNFSHCRVVIVDDVVANVRLLESSLKAFGLRNTISFSDSAVALDWLKKNPWNLLLLDIDMPAPNGFEILRQLADRDRSASPIMIITALGDAENRRTGLELGANDYIDKPVDLPEIILRVGSNLALSEARTALLSAKAGLEDRVRERTAQLDESYGAVIRTLTRAAAYRDNETGNHINRIGETSALVASVIGMDEAWIELLRQAAPMHDVGKIGIPDSILLKPGALTEQERLIMNEHPLIGFSILNDDHPSALTRMAAEIALNHHEKWDGSGYPNRLQGEQIPLSARIVALCDVYDALRMERPYKSAWPVERALAHIHEQSGLHFDPELVAILDPLISDIEAIRQRLGDP</sequence>
<dbReference type="SMART" id="SM00471">
    <property type="entry name" value="HDc"/>
    <property type="match status" value="1"/>
</dbReference>
<gene>
    <name evidence="4" type="ORF">SAMN05216288_3095</name>
</gene>
<dbReference type="EMBL" id="FRBQ01000003">
    <property type="protein sequence ID" value="SHM12293.1"/>
    <property type="molecule type" value="Genomic_DNA"/>
</dbReference>
<organism evidence="4 5">
    <name type="scientific">Phytopseudomonas punonensis</name>
    <dbReference type="NCBI Taxonomy" id="1220495"/>
    <lineage>
        <taxon>Bacteria</taxon>
        <taxon>Pseudomonadati</taxon>
        <taxon>Pseudomonadota</taxon>
        <taxon>Gammaproteobacteria</taxon>
        <taxon>Pseudomonadales</taxon>
        <taxon>Pseudomonadaceae</taxon>
        <taxon>Phytopseudomonas</taxon>
    </lineage>
</organism>
<evidence type="ECO:0000313" key="5">
    <source>
        <dbReference type="Proteomes" id="UP000184305"/>
    </source>
</evidence>
<proteinExistence type="predicted"/>
<dbReference type="PROSITE" id="PS50110">
    <property type="entry name" value="RESPONSE_REGULATORY"/>
    <property type="match status" value="1"/>
</dbReference>
<dbReference type="GO" id="GO:0000160">
    <property type="term" value="P:phosphorelay signal transduction system"/>
    <property type="evidence" value="ECO:0007669"/>
    <property type="project" value="InterPro"/>
</dbReference>
<dbReference type="CDD" id="cd00077">
    <property type="entry name" value="HDc"/>
    <property type="match status" value="1"/>
</dbReference>
<dbReference type="SMART" id="SM00448">
    <property type="entry name" value="REC"/>
    <property type="match status" value="1"/>
</dbReference>
<dbReference type="Pfam" id="PF00072">
    <property type="entry name" value="Response_reg"/>
    <property type="match status" value="1"/>
</dbReference>
<dbReference type="InterPro" id="IPR037522">
    <property type="entry name" value="HD_GYP_dom"/>
</dbReference>